<dbReference type="AlphaFoldDB" id="A0A9W4KA23"/>
<evidence type="ECO:0000256" key="6">
    <source>
        <dbReference type="ARBA" id="ARBA00023242"/>
    </source>
</evidence>
<feature type="domain" description="Zn(2)-C6 fungal-type" evidence="8">
    <location>
        <begin position="36"/>
        <end position="66"/>
    </location>
</feature>
<feature type="compositionally biased region" description="Basic and acidic residues" evidence="7">
    <location>
        <begin position="214"/>
        <end position="224"/>
    </location>
</feature>
<feature type="compositionally biased region" description="Low complexity" evidence="7">
    <location>
        <begin position="280"/>
        <end position="290"/>
    </location>
</feature>
<dbReference type="PANTHER" id="PTHR47660">
    <property type="entry name" value="TRANSCRIPTION FACTOR WITH C2H2 AND ZN(2)-CYS(6) DNA BINDING DOMAIN (EUROFUNG)-RELATED-RELATED"/>
    <property type="match status" value="1"/>
</dbReference>
<proteinExistence type="predicted"/>
<feature type="region of interest" description="Disordered" evidence="7">
    <location>
        <begin position="280"/>
        <end position="300"/>
    </location>
</feature>
<evidence type="ECO:0000256" key="1">
    <source>
        <dbReference type="ARBA" id="ARBA00022723"/>
    </source>
</evidence>
<evidence type="ECO:0000256" key="7">
    <source>
        <dbReference type="SAM" id="MobiDB-lite"/>
    </source>
</evidence>
<evidence type="ECO:0000256" key="3">
    <source>
        <dbReference type="ARBA" id="ARBA00023015"/>
    </source>
</evidence>
<feature type="region of interest" description="Disordered" evidence="7">
    <location>
        <begin position="67"/>
        <end position="123"/>
    </location>
</feature>
<sequence>MSPLKDHMQMHDSNQNQNQNQTSSNRSQPRPKFRASCDPCAASKVRCTKEQNGCSRCVRNGLKCVYGRSRRKGKPPSSKNSCAQTHHRHSQLSSPIPPFPGAPASPPGVPAPSSSWAAGQHPGHHRPNYNFNCPWYRSPMFPTASYQNQTLDTAMAMERERRTPNSLTPHQSLPDDNTASHMPVDSGYILWPNLSGADRIVTDSGEVGTLPRKAVPEDHGHSDYDDMGDDGEERDHDERHEEVEELEDANKDQHEPCITVACRVLSSLYQFVRCDCGNGHASNSGGASTSRDQCKPLTPEEAAPTGHIVFRMTQSATEMVSRLLDCTGSACAQDASMLLVLGAILSKILTWYQALYQSEIGSLLPSAPSLAQPSANPPRPALKSYHSNSSRTGDQVKLSPQVDGTGDSMYAVPLTIPLSIVTFNICRATETKMKAQLLLCQLQNLHQVCQGLDRRVQAAESMRGEKNLWDGSNAQLLEKVCELQRALTVVCTQAPPK</sequence>
<evidence type="ECO:0000259" key="8">
    <source>
        <dbReference type="PROSITE" id="PS50048"/>
    </source>
</evidence>
<dbReference type="Pfam" id="PF08493">
    <property type="entry name" value="AflR"/>
    <property type="match status" value="1"/>
</dbReference>
<evidence type="ECO:0000256" key="5">
    <source>
        <dbReference type="ARBA" id="ARBA00023163"/>
    </source>
</evidence>
<dbReference type="GO" id="GO:0045122">
    <property type="term" value="P:aflatoxin biosynthetic process"/>
    <property type="evidence" value="ECO:0007669"/>
    <property type="project" value="InterPro"/>
</dbReference>
<keyword evidence="2" id="KW-0862">Zinc</keyword>
<keyword evidence="4" id="KW-0238">DNA-binding</keyword>
<dbReference type="InterPro" id="IPR001138">
    <property type="entry name" value="Zn2Cys6_DnaBD"/>
</dbReference>
<dbReference type="Proteomes" id="UP001154252">
    <property type="component" value="Unassembled WGS sequence"/>
</dbReference>
<evidence type="ECO:0000313" key="10">
    <source>
        <dbReference type="Proteomes" id="UP001154252"/>
    </source>
</evidence>
<feature type="region of interest" description="Disordered" evidence="7">
    <location>
        <begin position="369"/>
        <end position="396"/>
    </location>
</feature>
<protein>
    <recommendedName>
        <fullName evidence="8">Zn(2)-C6 fungal-type domain-containing protein</fullName>
    </recommendedName>
</protein>
<dbReference type="Pfam" id="PF00172">
    <property type="entry name" value="Zn_clus"/>
    <property type="match status" value="1"/>
</dbReference>
<dbReference type="GO" id="GO:0008270">
    <property type="term" value="F:zinc ion binding"/>
    <property type="evidence" value="ECO:0007669"/>
    <property type="project" value="InterPro"/>
</dbReference>
<dbReference type="SUPFAM" id="SSF57701">
    <property type="entry name" value="Zn2/Cys6 DNA-binding domain"/>
    <property type="match status" value="1"/>
</dbReference>
<dbReference type="PRINTS" id="PR00755">
    <property type="entry name" value="AFLATOXINBRP"/>
</dbReference>
<keyword evidence="1" id="KW-0479">Metal-binding</keyword>
<dbReference type="OrthoDB" id="2740448at2759"/>
<evidence type="ECO:0000313" key="9">
    <source>
        <dbReference type="EMBL" id="CAG8895828.1"/>
    </source>
</evidence>
<feature type="compositionally biased region" description="Basic and acidic residues" evidence="7">
    <location>
        <begin position="233"/>
        <end position="251"/>
    </location>
</feature>
<dbReference type="SMART" id="SM00066">
    <property type="entry name" value="GAL4"/>
    <property type="match status" value="1"/>
</dbReference>
<dbReference type="CDD" id="cd00067">
    <property type="entry name" value="GAL4"/>
    <property type="match status" value="1"/>
</dbReference>
<dbReference type="InterPro" id="IPR013700">
    <property type="entry name" value="AflR"/>
</dbReference>
<dbReference type="PROSITE" id="PS00463">
    <property type="entry name" value="ZN2_CY6_FUNGAL_1"/>
    <property type="match status" value="1"/>
</dbReference>
<comment type="caution">
    <text evidence="9">The sequence shown here is derived from an EMBL/GenBank/DDBJ whole genome shotgun (WGS) entry which is preliminary data.</text>
</comment>
<dbReference type="EMBL" id="CAJVRC010000853">
    <property type="protein sequence ID" value="CAG8895828.1"/>
    <property type="molecule type" value="Genomic_DNA"/>
</dbReference>
<dbReference type="GO" id="GO:0003677">
    <property type="term" value="F:DNA binding"/>
    <property type="evidence" value="ECO:0007669"/>
    <property type="project" value="UniProtKB-KW"/>
</dbReference>
<dbReference type="InterPro" id="IPR036864">
    <property type="entry name" value="Zn2-C6_fun-type_DNA-bd_sf"/>
</dbReference>
<keyword evidence="6" id="KW-0539">Nucleus</keyword>
<evidence type="ECO:0000256" key="4">
    <source>
        <dbReference type="ARBA" id="ARBA00023125"/>
    </source>
</evidence>
<dbReference type="GO" id="GO:0000981">
    <property type="term" value="F:DNA-binding transcription factor activity, RNA polymerase II-specific"/>
    <property type="evidence" value="ECO:0007669"/>
    <property type="project" value="InterPro"/>
</dbReference>
<evidence type="ECO:0000256" key="2">
    <source>
        <dbReference type="ARBA" id="ARBA00022833"/>
    </source>
</evidence>
<dbReference type="PROSITE" id="PS50048">
    <property type="entry name" value="ZN2_CY6_FUNGAL_2"/>
    <property type="match status" value="1"/>
</dbReference>
<reference evidence="9" key="1">
    <citation type="submission" date="2021-07" db="EMBL/GenBank/DDBJ databases">
        <authorList>
            <person name="Branca A.L. A."/>
        </authorList>
    </citation>
    <scope>NUCLEOTIDE SEQUENCE</scope>
</reference>
<feature type="region of interest" description="Disordered" evidence="7">
    <location>
        <begin position="207"/>
        <end position="251"/>
    </location>
</feature>
<dbReference type="Gene3D" id="4.10.240.10">
    <property type="entry name" value="Zn(2)-C6 fungal-type DNA-binding domain"/>
    <property type="match status" value="1"/>
</dbReference>
<gene>
    <name evidence="9" type="ORF">PEGY_LOCUS4262</name>
</gene>
<feature type="region of interest" description="Disordered" evidence="7">
    <location>
        <begin position="1"/>
        <end position="36"/>
    </location>
</feature>
<feature type="compositionally biased region" description="Pro residues" evidence="7">
    <location>
        <begin position="95"/>
        <end position="110"/>
    </location>
</feature>
<feature type="compositionally biased region" description="Basic and acidic residues" evidence="7">
    <location>
        <begin position="1"/>
        <end position="10"/>
    </location>
</feature>
<name>A0A9W4KA23_9EURO</name>
<accession>A0A9W4KA23</accession>
<keyword evidence="10" id="KW-1185">Reference proteome</keyword>
<organism evidence="9 10">
    <name type="scientific">Penicillium egyptiacum</name>
    <dbReference type="NCBI Taxonomy" id="1303716"/>
    <lineage>
        <taxon>Eukaryota</taxon>
        <taxon>Fungi</taxon>
        <taxon>Dikarya</taxon>
        <taxon>Ascomycota</taxon>
        <taxon>Pezizomycotina</taxon>
        <taxon>Eurotiomycetes</taxon>
        <taxon>Eurotiomycetidae</taxon>
        <taxon>Eurotiales</taxon>
        <taxon>Aspergillaceae</taxon>
        <taxon>Penicillium</taxon>
    </lineage>
</organism>
<feature type="compositionally biased region" description="Low complexity" evidence="7">
    <location>
        <begin position="13"/>
        <end position="28"/>
    </location>
</feature>
<dbReference type="GO" id="GO:0005634">
    <property type="term" value="C:nucleus"/>
    <property type="evidence" value="ECO:0007669"/>
    <property type="project" value="InterPro"/>
</dbReference>
<keyword evidence="5" id="KW-0804">Transcription</keyword>
<keyword evidence="3" id="KW-0805">Transcription regulation</keyword>